<keyword evidence="1" id="KW-1015">Disulfide bond</keyword>
<dbReference type="Pfam" id="PF00089">
    <property type="entry name" value="Trypsin"/>
    <property type="match status" value="1"/>
</dbReference>
<dbReference type="GO" id="GO:0006508">
    <property type="term" value="P:proteolysis"/>
    <property type="evidence" value="ECO:0007669"/>
    <property type="project" value="InterPro"/>
</dbReference>
<dbReference type="InterPro" id="IPR009003">
    <property type="entry name" value="Peptidase_S1_PA"/>
</dbReference>
<evidence type="ECO:0000313" key="4">
    <source>
        <dbReference type="Proteomes" id="UP000272942"/>
    </source>
</evidence>
<accession>A0A3P8F7T3</accession>
<gene>
    <name evidence="3" type="ORF">ECPE_LOCUS4281</name>
</gene>
<organism evidence="3 4">
    <name type="scientific">Echinostoma caproni</name>
    <dbReference type="NCBI Taxonomy" id="27848"/>
    <lineage>
        <taxon>Eukaryota</taxon>
        <taxon>Metazoa</taxon>
        <taxon>Spiralia</taxon>
        <taxon>Lophotrochozoa</taxon>
        <taxon>Platyhelminthes</taxon>
        <taxon>Trematoda</taxon>
        <taxon>Digenea</taxon>
        <taxon>Plagiorchiida</taxon>
        <taxon>Echinostomata</taxon>
        <taxon>Echinostomatoidea</taxon>
        <taxon>Echinostomatidae</taxon>
        <taxon>Echinostoma</taxon>
    </lineage>
</organism>
<dbReference type="Gene3D" id="2.40.10.10">
    <property type="entry name" value="Trypsin-like serine proteases"/>
    <property type="match status" value="1"/>
</dbReference>
<dbReference type="AlphaFoldDB" id="A0A3P8F7T3"/>
<reference evidence="3 4" key="1">
    <citation type="submission" date="2018-11" db="EMBL/GenBank/DDBJ databases">
        <authorList>
            <consortium name="Pathogen Informatics"/>
        </authorList>
    </citation>
    <scope>NUCLEOTIDE SEQUENCE [LARGE SCALE GENOMIC DNA]</scope>
    <source>
        <strain evidence="3 4">Egypt</strain>
    </source>
</reference>
<dbReference type="InterPro" id="IPR001254">
    <property type="entry name" value="Trypsin_dom"/>
</dbReference>
<dbReference type="EMBL" id="UZAN01041150">
    <property type="protein sequence ID" value="VDP72137.1"/>
    <property type="molecule type" value="Genomic_DNA"/>
</dbReference>
<evidence type="ECO:0000256" key="1">
    <source>
        <dbReference type="ARBA" id="ARBA00023157"/>
    </source>
</evidence>
<proteinExistence type="predicted"/>
<dbReference type="SUPFAM" id="SSF50494">
    <property type="entry name" value="Trypsin-like serine proteases"/>
    <property type="match status" value="1"/>
</dbReference>
<dbReference type="OrthoDB" id="546450at2759"/>
<dbReference type="InterPro" id="IPR043504">
    <property type="entry name" value="Peptidase_S1_PA_chymotrypsin"/>
</dbReference>
<dbReference type="GO" id="GO:0004252">
    <property type="term" value="F:serine-type endopeptidase activity"/>
    <property type="evidence" value="ECO:0007669"/>
    <property type="project" value="InterPro"/>
</dbReference>
<protein>
    <recommendedName>
        <fullName evidence="2">Peptidase S1 domain-containing protein</fullName>
    </recommendedName>
</protein>
<feature type="domain" description="Peptidase S1" evidence="2">
    <location>
        <begin position="7"/>
        <end position="119"/>
    </location>
</feature>
<evidence type="ECO:0000313" key="3">
    <source>
        <dbReference type="EMBL" id="VDP72137.1"/>
    </source>
</evidence>
<evidence type="ECO:0000259" key="2">
    <source>
        <dbReference type="Pfam" id="PF00089"/>
    </source>
</evidence>
<name>A0A3P8F7T3_9TREM</name>
<dbReference type="PANTHER" id="PTHR24252">
    <property type="entry name" value="ACROSIN-RELATED"/>
    <property type="match status" value="1"/>
</dbReference>
<keyword evidence="4" id="KW-1185">Reference proteome</keyword>
<dbReference type="PANTHER" id="PTHR24252:SF7">
    <property type="entry name" value="HYALIN"/>
    <property type="match status" value="1"/>
</dbReference>
<dbReference type="Proteomes" id="UP000272942">
    <property type="component" value="Unassembled WGS sequence"/>
</dbReference>
<sequence>MTASADRWVAVLGEHHLKENDQHEVAYAISKIILFPDPEPITDALRPGIVQNDIALVKLAQPAQLDQYVQIGCLPYPNEVFKAGQRCSVAGWGVTEEERSYARASQAVRLIPREMEGSDFRDKQYATPKCITLSVEELNL</sequence>